<dbReference type="Proteomes" id="UP001501414">
    <property type="component" value="Unassembled WGS sequence"/>
</dbReference>
<feature type="domain" description="NADP-dependent oxidoreductase" evidence="1">
    <location>
        <begin position="6"/>
        <end position="310"/>
    </location>
</feature>
<dbReference type="InterPro" id="IPR036812">
    <property type="entry name" value="NAD(P)_OxRdtase_dom_sf"/>
</dbReference>
<dbReference type="Pfam" id="PF00248">
    <property type="entry name" value="Aldo_ket_red"/>
    <property type="match status" value="1"/>
</dbReference>
<evidence type="ECO:0000259" key="1">
    <source>
        <dbReference type="Pfam" id="PF00248"/>
    </source>
</evidence>
<dbReference type="RefSeq" id="WP_344018467.1">
    <property type="nucleotide sequence ID" value="NZ_BAAAJK010000004.1"/>
</dbReference>
<dbReference type="SUPFAM" id="SSF51430">
    <property type="entry name" value="NAD(P)-linked oxidoreductase"/>
    <property type="match status" value="1"/>
</dbReference>
<keyword evidence="3" id="KW-1185">Reference proteome</keyword>
<evidence type="ECO:0000313" key="3">
    <source>
        <dbReference type="Proteomes" id="UP001501414"/>
    </source>
</evidence>
<organism evidence="2 3">
    <name type="scientific">Pseudonocardia kongjuensis</name>
    <dbReference type="NCBI Taxonomy" id="102227"/>
    <lineage>
        <taxon>Bacteria</taxon>
        <taxon>Bacillati</taxon>
        <taxon>Actinomycetota</taxon>
        <taxon>Actinomycetes</taxon>
        <taxon>Pseudonocardiales</taxon>
        <taxon>Pseudonocardiaceae</taxon>
        <taxon>Pseudonocardia</taxon>
    </lineage>
</organism>
<dbReference type="InterPro" id="IPR050523">
    <property type="entry name" value="AKR_Detox_Biosynth"/>
</dbReference>
<name>A0ABN1XNU3_9PSEU</name>
<evidence type="ECO:0000313" key="2">
    <source>
        <dbReference type="EMBL" id="GAA1381915.1"/>
    </source>
</evidence>
<reference evidence="2 3" key="1">
    <citation type="journal article" date="2019" name="Int. J. Syst. Evol. Microbiol.">
        <title>The Global Catalogue of Microorganisms (GCM) 10K type strain sequencing project: providing services to taxonomists for standard genome sequencing and annotation.</title>
        <authorList>
            <consortium name="The Broad Institute Genomics Platform"/>
            <consortium name="The Broad Institute Genome Sequencing Center for Infectious Disease"/>
            <person name="Wu L."/>
            <person name="Ma J."/>
        </authorList>
    </citation>
    <scope>NUCLEOTIDE SEQUENCE [LARGE SCALE GENOMIC DNA]</scope>
    <source>
        <strain evidence="2 3">JCM 11896</strain>
    </source>
</reference>
<dbReference type="PANTHER" id="PTHR43364">
    <property type="entry name" value="NADH-SPECIFIC METHYLGLYOXAL REDUCTASE-RELATED"/>
    <property type="match status" value="1"/>
</dbReference>
<gene>
    <name evidence="2" type="ORF">GCM10009613_08720</name>
</gene>
<accession>A0ABN1XNU3</accession>
<dbReference type="InterPro" id="IPR023210">
    <property type="entry name" value="NADP_OxRdtase_dom"/>
</dbReference>
<protein>
    <submittedName>
        <fullName evidence="2">Aldo/keto reductase</fullName>
    </submittedName>
</protein>
<dbReference type="Gene3D" id="3.20.20.100">
    <property type="entry name" value="NADP-dependent oxidoreductase domain"/>
    <property type="match status" value="1"/>
</dbReference>
<sequence>MSTPQIVLGAMNFGTRVDTGTAFALLDRFVERGGEWIDTADVYAFWNDPSGAGGQSERVIGSWLAARPGVREQVRISTKTGVRGGLGPAAVTEAAAGSLRRLGTGHVDLYWAHTDDRDADPAATAETFGGLVTSGVAGRIGASNHTSWRVQRLRGLAGERGLPGVDAVQWRHSYLLPRPGAALPDVGHMLLTADGADLATAEGLDLWAYTPLVNGALTRTDRALPDAYDHPGTTARVAALDAVAAELGATRNQVVLAWLLAGGGGRGGRAGDLAVPPAWPLVGVSTIGQLDEALDARDLVLGAAARERLDTAA</sequence>
<dbReference type="PANTHER" id="PTHR43364:SF6">
    <property type="entry name" value="OXIDOREDUCTASE-RELATED"/>
    <property type="match status" value="1"/>
</dbReference>
<proteinExistence type="predicted"/>
<comment type="caution">
    <text evidence="2">The sequence shown here is derived from an EMBL/GenBank/DDBJ whole genome shotgun (WGS) entry which is preliminary data.</text>
</comment>
<dbReference type="EMBL" id="BAAAJK010000004">
    <property type="protein sequence ID" value="GAA1381915.1"/>
    <property type="molecule type" value="Genomic_DNA"/>
</dbReference>